<evidence type="ECO:0000313" key="4">
    <source>
        <dbReference type="Proteomes" id="UP000642070"/>
    </source>
</evidence>
<dbReference type="RefSeq" id="WP_190252665.1">
    <property type="nucleotide sequence ID" value="NZ_BMPI01000027.1"/>
</dbReference>
<feature type="chain" id="PRO_5039168624" description="Lipoprotein" evidence="2">
    <location>
        <begin position="21"/>
        <end position="237"/>
    </location>
</feature>
<dbReference type="Proteomes" id="UP000642070">
    <property type="component" value="Unassembled WGS sequence"/>
</dbReference>
<dbReference type="PROSITE" id="PS51257">
    <property type="entry name" value="PROKAR_LIPOPROTEIN"/>
    <property type="match status" value="1"/>
</dbReference>
<name>A0A917TYW9_9ACTN</name>
<evidence type="ECO:0000313" key="3">
    <source>
        <dbReference type="EMBL" id="GGM44992.1"/>
    </source>
</evidence>
<comment type="caution">
    <text evidence="3">The sequence shown here is derived from an EMBL/GenBank/DDBJ whole genome shotgun (WGS) entry which is preliminary data.</text>
</comment>
<protein>
    <recommendedName>
        <fullName evidence="5">Lipoprotein</fullName>
    </recommendedName>
</protein>
<reference evidence="3" key="2">
    <citation type="submission" date="2020-09" db="EMBL/GenBank/DDBJ databases">
        <authorList>
            <person name="Sun Q."/>
            <person name="Ohkuma M."/>
        </authorList>
    </citation>
    <scope>NUCLEOTIDE SEQUENCE</scope>
    <source>
        <strain evidence="3">JCM 19831</strain>
    </source>
</reference>
<feature type="region of interest" description="Disordered" evidence="1">
    <location>
        <begin position="30"/>
        <end position="51"/>
    </location>
</feature>
<proteinExistence type="predicted"/>
<organism evidence="3 4">
    <name type="scientific">Dactylosporangium sucinum</name>
    <dbReference type="NCBI Taxonomy" id="1424081"/>
    <lineage>
        <taxon>Bacteria</taxon>
        <taxon>Bacillati</taxon>
        <taxon>Actinomycetota</taxon>
        <taxon>Actinomycetes</taxon>
        <taxon>Micromonosporales</taxon>
        <taxon>Micromonosporaceae</taxon>
        <taxon>Dactylosporangium</taxon>
    </lineage>
</organism>
<dbReference type="AlphaFoldDB" id="A0A917TYW9"/>
<sequence length="237" mass="24059">MRIGLLTAAALAAAVAAALTACSGSEPPGVPTLGATGQSSPPPATGGCLNAADGLNLMTGGDHKTEGGGGGGEELGYQPTCAGTTGDARKNALHAAAECIRQHGIPTYKDPVLTEDGHVYTDARSLHEADENTIRAAADACHDLIVTAQLVPDGQAPAPPKLVEAGVKSARCMRANGLPNFRDPTANDLFTPGHGFGMHPEDLPGDKDDPTVKHAMETCRPLLDDEARVSSLGSLAA</sequence>
<keyword evidence="4" id="KW-1185">Reference proteome</keyword>
<gene>
    <name evidence="3" type="ORF">GCM10007977_053190</name>
</gene>
<evidence type="ECO:0000256" key="2">
    <source>
        <dbReference type="SAM" id="SignalP"/>
    </source>
</evidence>
<evidence type="ECO:0000256" key="1">
    <source>
        <dbReference type="SAM" id="MobiDB-lite"/>
    </source>
</evidence>
<reference evidence="3" key="1">
    <citation type="journal article" date="2014" name="Int. J. Syst. Evol. Microbiol.">
        <title>Complete genome sequence of Corynebacterium casei LMG S-19264T (=DSM 44701T), isolated from a smear-ripened cheese.</title>
        <authorList>
            <consortium name="US DOE Joint Genome Institute (JGI-PGF)"/>
            <person name="Walter F."/>
            <person name="Albersmeier A."/>
            <person name="Kalinowski J."/>
            <person name="Ruckert C."/>
        </authorList>
    </citation>
    <scope>NUCLEOTIDE SEQUENCE</scope>
    <source>
        <strain evidence="3">JCM 19831</strain>
    </source>
</reference>
<feature type="signal peptide" evidence="2">
    <location>
        <begin position="1"/>
        <end position="20"/>
    </location>
</feature>
<keyword evidence="2" id="KW-0732">Signal</keyword>
<evidence type="ECO:0008006" key="5">
    <source>
        <dbReference type="Google" id="ProtNLM"/>
    </source>
</evidence>
<dbReference type="EMBL" id="BMPI01000027">
    <property type="protein sequence ID" value="GGM44992.1"/>
    <property type="molecule type" value="Genomic_DNA"/>
</dbReference>
<accession>A0A917TYW9</accession>